<keyword evidence="2" id="KW-1185">Reference proteome</keyword>
<gene>
    <name evidence="1" type="ORF">FHS55_001590</name>
</gene>
<dbReference type="EMBL" id="JACICD010000002">
    <property type="protein sequence ID" value="MBB3770995.1"/>
    <property type="molecule type" value="Genomic_DNA"/>
</dbReference>
<proteinExistence type="predicted"/>
<dbReference type="Proteomes" id="UP000533469">
    <property type="component" value="Unassembled WGS sequence"/>
</dbReference>
<name>A0A839Z928_9HYPH</name>
<reference evidence="1 2" key="1">
    <citation type="submission" date="2020-08" db="EMBL/GenBank/DDBJ databases">
        <title>Genomic Encyclopedia of Type Strains, Phase IV (KMG-IV): sequencing the most valuable type-strain genomes for metagenomic binning, comparative biology and taxonomic classification.</title>
        <authorList>
            <person name="Goeker M."/>
        </authorList>
    </citation>
    <scope>NUCLEOTIDE SEQUENCE [LARGE SCALE GENOMIC DNA]</scope>
    <source>
        <strain evidence="1 2">DSM 5895</strain>
    </source>
</reference>
<dbReference type="AlphaFoldDB" id="A0A839Z928"/>
<sequence>MSKEKPVYFPIGNSGPDDFRHGMNLLRVVSAAMSAMHDRHMAVDLGALQASTNDAIAYLEGALAWATRVEAEEADHQYAACEGRQAGAASGKGATQ</sequence>
<accession>A0A839Z928</accession>
<dbReference type="RefSeq" id="WP_183189138.1">
    <property type="nucleotide sequence ID" value="NZ_JACICD010000002.1"/>
</dbReference>
<comment type="caution">
    <text evidence="1">The sequence shown here is derived from an EMBL/GenBank/DDBJ whole genome shotgun (WGS) entry which is preliminary data.</text>
</comment>
<evidence type="ECO:0008006" key="3">
    <source>
        <dbReference type="Google" id="ProtNLM"/>
    </source>
</evidence>
<evidence type="ECO:0000313" key="2">
    <source>
        <dbReference type="Proteomes" id="UP000533469"/>
    </source>
</evidence>
<evidence type="ECO:0000313" key="1">
    <source>
        <dbReference type="EMBL" id="MBB3770995.1"/>
    </source>
</evidence>
<protein>
    <recommendedName>
        <fullName evidence="3">DUF3077 domain-containing protein</fullName>
    </recommendedName>
</protein>
<organism evidence="1 2">
    <name type="scientific">Ancylobacter tetraedralis</name>
    <dbReference type="NCBI Taxonomy" id="217068"/>
    <lineage>
        <taxon>Bacteria</taxon>
        <taxon>Pseudomonadati</taxon>
        <taxon>Pseudomonadota</taxon>
        <taxon>Alphaproteobacteria</taxon>
        <taxon>Hyphomicrobiales</taxon>
        <taxon>Xanthobacteraceae</taxon>
        <taxon>Ancylobacter</taxon>
    </lineage>
</organism>